<keyword evidence="2 4" id="KW-0863">Zinc-finger</keyword>
<feature type="domain" description="GRF-type" evidence="5">
    <location>
        <begin position="9"/>
        <end position="53"/>
    </location>
</feature>
<evidence type="ECO:0000313" key="6">
    <source>
        <dbReference type="EMBL" id="KAF4370964.1"/>
    </source>
</evidence>
<sequence length="84" mass="9797">MATVRKMSCNCEEPKILKIYTLWMSSNQGRRFVKCPLGPHCGGCEFWEWIYPPMYDCATIVILGLLRKSRQLEQEILIISRSEV</sequence>
<organism evidence="6 7">
    <name type="scientific">Cannabis sativa</name>
    <name type="common">Hemp</name>
    <name type="synonym">Marijuana</name>
    <dbReference type="NCBI Taxonomy" id="3483"/>
    <lineage>
        <taxon>Eukaryota</taxon>
        <taxon>Viridiplantae</taxon>
        <taxon>Streptophyta</taxon>
        <taxon>Embryophyta</taxon>
        <taxon>Tracheophyta</taxon>
        <taxon>Spermatophyta</taxon>
        <taxon>Magnoliopsida</taxon>
        <taxon>eudicotyledons</taxon>
        <taxon>Gunneridae</taxon>
        <taxon>Pentapetalae</taxon>
        <taxon>rosids</taxon>
        <taxon>fabids</taxon>
        <taxon>Rosales</taxon>
        <taxon>Cannabaceae</taxon>
        <taxon>Cannabis</taxon>
    </lineage>
</organism>
<dbReference type="EMBL" id="JAATIP010000114">
    <property type="protein sequence ID" value="KAF4370964.1"/>
    <property type="molecule type" value="Genomic_DNA"/>
</dbReference>
<evidence type="ECO:0000259" key="5">
    <source>
        <dbReference type="PROSITE" id="PS51999"/>
    </source>
</evidence>
<keyword evidence="3" id="KW-0862">Zinc</keyword>
<protein>
    <recommendedName>
        <fullName evidence="5">GRF-type domain-containing protein</fullName>
    </recommendedName>
</protein>
<dbReference type="InterPro" id="IPR010666">
    <property type="entry name" value="Znf_GRF"/>
</dbReference>
<dbReference type="Proteomes" id="UP000525078">
    <property type="component" value="Unassembled WGS sequence"/>
</dbReference>
<dbReference type="GO" id="GO:0008270">
    <property type="term" value="F:zinc ion binding"/>
    <property type="evidence" value="ECO:0007669"/>
    <property type="project" value="UniProtKB-KW"/>
</dbReference>
<dbReference type="AlphaFoldDB" id="A0A7J6FJS2"/>
<gene>
    <name evidence="6" type="ORF">F8388_002857</name>
</gene>
<dbReference type="PANTHER" id="PTHR33248">
    <property type="entry name" value="ZINC ION-BINDING PROTEIN"/>
    <property type="match status" value="1"/>
</dbReference>
<evidence type="ECO:0000256" key="4">
    <source>
        <dbReference type="PROSITE-ProRule" id="PRU01343"/>
    </source>
</evidence>
<keyword evidence="1" id="KW-0479">Metal-binding</keyword>
<dbReference type="PROSITE" id="PS51999">
    <property type="entry name" value="ZF_GRF"/>
    <property type="match status" value="1"/>
</dbReference>
<name>A0A7J6FJS2_CANSA</name>
<evidence type="ECO:0000313" key="7">
    <source>
        <dbReference type="Proteomes" id="UP000525078"/>
    </source>
</evidence>
<proteinExistence type="predicted"/>
<comment type="caution">
    <text evidence="6">The sequence shown here is derived from an EMBL/GenBank/DDBJ whole genome shotgun (WGS) entry which is preliminary data.</text>
</comment>
<reference evidence="6 7" key="1">
    <citation type="journal article" date="2020" name="bioRxiv">
        <title>Sequence and annotation of 42 cannabis genomes reveals extensive copy number variation in cannabinoid synthesis and pathogen resistance genes.</title>
        <authorList>
            <person name="Mckernan K.J."/>
            <person name="Helbert Y."/>
            <person name="Kane L.T."/>
            <person name="Ebling H."/>
            <person name="Zhang L."/>
            <person name="Liu B."/>
            <person name="Eaton Z."/>
            <person name="Mclaughlin S."/>
            <person name="Kingan S."/>
            <person name="Baybayan P."/>
            <person name="Concepcion G."/>
            <person name="Jordan M."/>
            <person name="Riva A."/>
            <person name="Barbazuk W."/>
            <person name="Harkins T."/>
        </authorList>
    </citation>
    <scope>NUCLEOTIDE SEQUENCE [LARGE SCALE GENOMIC DNA]</scope>
    <source>
        <strain evidence="7">cv. Jamaican Lion 4</strain>
        <tissue evidence="6">Leaf</tissue>
    </source>
</reference>
<evidence type="ECO:0000256" key="1">
    <source>
        <dbReference type="ARBA" id="ARBA00022723"/>
    </source>
</evidence>
<evidence type="ECO:0000256" key="2">
    <source>
        <dbReference type="ARBA" id="ARBA00022771"/>
    </source>
</evidence>
<evidence type="ECO:0000256" key="3">
    <source>
        <dbReference type="ARBA" id="ARBA00022833"/>
    </source>
</evidence>
<accession>A0A7J6FJS2</accession>